<keyword evidence="2" id="KW-1185">Reference proteome</keyword>
<dbReference type="EMBL" id="FOFY01000016">
    <property type="protein sequence ID" value="SER45503.1"/>
    <property type="molecule type" value="Genomic_DNA"/>
</dbReference>
<reference evidence="1 2" key="1">
    <citation type="submission" date="2016-10" db="EMBL/GenBank/DDBJ databases">
        <authorList>
            <person name="Varghese N."/>
            <person name="Submissions S."/>
        </authorList>
    </citation>
    <scope>NUCLEOTIDE SEQUENCE [LARGE SCALE GENOMIC DNA]</scope>
    <source>
        <strain evidence="2">DSM 19823 / KCTC 23066 / CCTCC M 208030 / D25</strain>
    </source>
</reference>
<evidence type="ECO:0000313" key="1">
    <source>
        <dbReference type="EMBL" id="SER45503.1"/>
    </source>
</evidence>
<proteinExistence type="predicted"/>
<sequence>MRDYIYNKTIKNRVPNKELFETWLDRFYNWLFTNYNYESFACFLAEEQTLCLELEVVLQRVITKDKAGLKAHLFFNQVETLYKLLESDLEGYMSYDKSVQSKSEIIAFNSGFLAMYIYRVSQVFIDLGITVLPQIANRYGYRLTGIDISPFAKIGKQLILINGLGVVIGSTVVIGNNVRIHQGVILGEHRQILDLCLKESIVIEDNVVIRERVSITGNAITIGKGSRIGPNLHIPSSIEANSNVELDNQYRIRINETIIK</sequence>
<dbReference type="PANTHER" id="PTHR42811">
    <property type="entry name" value="SERINE ACETYLTRANSFERASE"/>
    <property type="match status" value="1"/>
</dbReference>
<dbReference type="InterPro" id="IPR011004">
    <property type="entry name" value="Trimer_LpxA-like_sf"/>
</dbReference>
<dbReference type="SUPFAM" id="SSF51161">
    <property type="entry name" value="Trimeric LpxA-like enzymes"/>
    <property type="match status" value="1"/>
</dbReference>
<gene>
    <name evidence="1" type="ORF">SAMN04488089_11651</name>
</gene>
<dbReference type="InterPro" id="IPR042122">
    <property type="entry name" value="Ser_AcTrfase_N_sf"/>
</dbReference>
<dbReference type="Proteomes" id="UP000183496">
    <property type="component" value="Unassembled WGS sequence"/>
</dbReference>
<dbReference type="RefSeq" id="WP_041891912.1">
    <property type="nucleotide sequence ID" value="NZ_CP010817.1"/>
</dbReference>
<dbReference type="Gene3D" id="1.10.3130.10">
    <property type="entry name" value="serine acetyltransferase, domain 1"/>
    <property type="match status" value="1"/>
</dbReference>
<name>A0AAJ5BF68_MYRPR</name>
<dbReference type="Gene3D" id="2.160.10.10">
    <property type="entry name" value="Hexapeptide repeat proteins"/>
    <property type="match status" value="1"/>
</dbReference>
<evidence type="ECO:0000313" key="2">
    <source>
        <dbReference type="Proteomes" id="UP000183496"/>
    </source>
</evidence>
<accession>A0AAJ5BF68</accession>
<protein>
    <submittedName>
        <fullName evidence="1">Serine O-acetyltransferase</fullName>
    </submittedName>
</protein>
<dbReference type="KEGG" id="mpw:MPR_1883"/>
<comment type="caution">
    <text evidence="1">The sequence shown here is derived from an EMBL/GenBank/DDBJ whole genome shotgun (WGS) entry which is preliminary data.</text>
</comment>
<dbReference type="AlphaFoldDB" id="A0AAJ5BF68"/>
<organism evidence="1 2">
    <name type="scientific">Myroides profundi</name>
    <dbReference type="NCBI Taxonomy" id="480520"/>
    <lineage>
        <taxon>Bacteria</taxon>
        <taxon>Pseudomonadati</taxon>
        <taxon>Bacteroidota</taxon>
        <taxon>Flavobacteriia</taxon>
        <taxon>Flavobacteriales</taxon>
        <taxon>Flavobacteriaceae</taxon>
        <taxon>Myroides</taxon>
    </lineage>
</organism>